<dbReference type="Proteomes" id="UP000280296">
    <property type="component" value="Unassembled WGS sequence"/>
</dbReference>
<dbReference type="OrthoDB" id="127333at2"/>
<evidence type="ECO:0000313" key="1">
    <source>
        <dbReference type="EMBL" id="RUL83380.1"/>
    </source>
</evidence>
<sequence>MHPILEAIERSRRDFLTSSASGVGLVALASLLRDQGAIARGDEAGRRSDPLAPRPPHFEPRAKACICIYLEGGPSQIDLFDPKPELNRLDGQPLPESFTKNVRFAFIQKESATVMGCPRVFSRRGECGMELSDFLPNLGACADDIALIRSMQTDQFNHHPGQLLMNTGSAMFGRPSLGSWLTYGLGSESENLPGYVVLNTGRGTSGGASNWSSGFLPSTYSGVLFRNQGDPVLHLGNPPGISARIQRETIDAVGALNARRFDAVRDEEIQSRIASYELAFRMQRSAPELIDLSGESRETLDLYGVGRDDPEGGGRGAGPGVYHQFATNCLLARRMVERGVRFVNIYHASWDHHSNIDAELKFNCGMADRPVAALITDLKRRGLLDSTLVLWCSEFGRTPLGENRAGYKTVTGRDHHPFAFSLFLAGGGVKGGQVIGKTDPIGWNVVEDPVHVHDYHATILKLFGFDHTRLTYRYQGRDFRLTDVAGNVVDRLIA</sequence>
<dbReference type="InterPro" id="IPR010869">
    <property type="entry name" value="DUF1501"/>
</dbReference>
<keyword evidence="2" id="KW-1185">Reference proteome</keyword>
<gene>
    <name evidence="1" type="ORF">TsocGM_22265</name>
</gene>
<dbReference type="Pfam" id="PF07394">
    <property type="entry name" value="DUF1501"/>
    <property type="match status" value="1"/>
</dbReference>
<accession>A0A432ME03</accession>
<dbReference type="Gene3D" id="3.40.720.10">
    <property type="entry name" value="Alkaline Phosphatase, subunit A"/>
    <property type="match status" value="1"/>
</dbReference>
<dbReference type="InterPro" id="IPR017850">
    <property type="entry name" value="Alkaline_phosphatase_core_sf"/>
</dbReference>
<dbReference type="AlphaFoldDB" id="A0A432ME03"/>
<reference evidence="1 2" key="2">
    <citation type="submission" date="2019-01" db="EMBL/GenBank/DDBJ databases">
        <title>Tautonia sociabilis, a novel thermotolerant planctomycete of Isosphaeraceae family, isolated from a 4000 m deep subterranean habitat.</title>
        <authorList>
            <person name="Kovaleva O.L."/>
            <person name="Elcheninov A.G."/>
            <person name="Van Heerden E."/>
            <person name="Toshchakov S.V."/>
            <person name="Novikov A."/>
            <person name="Bonch-Osmolovskaya E.A."/>
            <person name="Kublanov I.V."/>
        </authorList>
    </citation>
    <scope>NUCLEOTIDE SEQUENCE [LARGE SCALE GENOMIC DNA]</scope>
    <source>
        <strain evidence="1 2">GM2012</strain>
    </source>
</reference>
<name>A0A432ME03_9BACT</name>
<dbReference type="EMBL" id="RYZH01000061">
    <property type="protein sequence ID" value="RUL83380.1"/>
    <property type="molecule type" value="Genomic_DNA"/>
</dbReference>
<comment type="caution">
    <text evidence="1">The sequence shown here is derived from an EMBL/GenBank/DDBJ whole genome shotgun (WGS) entry which is preliminary data.</text>
</comment>
<organism evidence="1 2">
    <name type="scientific">Tautonia sociabilis</name>
    <dbReference type="NCBI Taxonomy" id="2080755"/>
    <lineage>
        <taxon>Bacteria</taxon>
        <taxon>Pseudomonadati</taxon>
        <taxon>Planctomycetota</taxon>
        <taxon>Planctomycetia</taxon>
        <taxon>Isosphaerales</taxon>
        <taxon>Isosphaeraceae</taxon>
        <taxon>Tautonia</taxon>
    </lineage>
</organism>
<protein>
    <submittedName>
        <fullName evidence="1">DUF1501 domain-containing protein</fullName>
    </submittedName>
</protein>
<dbReference type="InterPro" id="IPR006311">
    <property type="entry name" value="TAT_signal"/>
</dbReference>
<proteinExistence type="predicted"/>
<evidence type="ECO:0000313" key="2">
    <source>
        <dbReference type="Proteomes" id="UP000280296"/>
    </source>
</evidence>
<dbReference type="RefSeq" id="WP_126727664.1">
    <property type="nucleotide sequence ID" value="NZ_RYZH01000061.1"/>
</dbReference>
<dbReference type="PANTHER" id="PTHR43737:SF1">
    <property type="entry name" value="DUF1501 DOMAIN-CONTAINING PROTEIN"/>
    <property type="match status" value="1"/>
</dbReference>
<reference evidence="1 2" key="1">
    <citation type="submission" date="2018-12" db="EMBL/GenBank/DDBJ databases">
        <authorList>
            <person name="Toschakov S.V."/>
        </authorList>
    </citation>
    <scope>NUCLEOTIDE SEQUENCE [LARGE SCALE GENOMIC DNA]</scope>
    <source>
        <strain evidence="1 2">GM2012</strain>
    </source>
</reference>
<dbReference type="PANTHER" id="PTHR43737">
    <property type="entry name" value="BLL7424 PROTEIN"/>
    <property type="match status" value="1"/>
</dbReference>
<dbReference type="SUPFAM" id="SSF53649">
    <property type="entry name" value="Alkaline phosphatase-like"/>
    <property type="match status" value="1"/>
</dbReference>
<dbReference type="PROSITE" id="PS51318">
    <property type="entry name" value="TAT"/>
    <property type="match status" value="1"/>
</dbReference>